<comment type="caution">
    <text evidence="1">The sequence shown here is derived from an EMBL/GenBank/DDBJ whole genome shotgun (WGS) entry which is preliminary data.</text>
</comment>
<keyword evidence="2" id="KW-1185">Reference proteome</keyword>
<name>A0ABN8NWP9_9CNID</name>
<dbReference type="EMBL" id="CALNXK010000040">
    <property type="protein sequence ID" value="CAH3125045.1"/>
    <property type="molecule type" value="Genomic_DNA"/>
</dbReference>
<dbReference type="Proteomes" id="UP001159405">
    <property type="component" value="Unassembled WGS sequence"/>
</dbReference>
<feature type="non-terminal residue" evidence="1">
    <location>
        <position position="121"/>
    </location>
</feature>
<gene>
    <name evidence="1" type="ORF">PLOB_00031569</name>
</gene>
<organism evidence="1 2">
    <name type="scientific">Porites lobata</name>
    <dbReference type="NCBI Taxonomy" id="104759"/>
    <lineage>
        <taxon>Eukaryota</taxon>
        <taxon>Metazoa</taxon>
        <taxon>Cnidaria</taxon>
        <taxon>Anthozoa</taxon>
        <taxon>Hexacorallia</taxon>
        <taxon>Scleractinia</taxon>
        <taxon>Fungiina</taxon>
        <taxon>Poritidae</taxon>
        <taxon>Porites</taxon>
    </lineage>
</organism>
<evidence type="ECO:0000313" key="1">
    <source>
        <dbReference type="EMBL" id="CAH3125045.1"/>
    </source>
</evidence>
<proteinExistence type="predicted"/>
<accession>A0ABN8NWP9</accession>
<evidence type="ECO:0000313" key="2">
    <source>
        <dbReference type="Proteomes" id="UP001159405"/>
    </source>
</evidence>
<protein>
    <submittedName>
        <fullName evidence="1">Uncharacterized protein</fullName>
    </submittedName>
</protein>
<sequence length="121" mass="14169">MRGTVYNDHYLVTTRICLKLARAEGRKNVRERFDVSKLPSEELRRKYNTEVRNRFGALGDIDDPEEEHDMILTTYRDGAKRVLGWSKKLSRPWIGSKTSEKIKEKEAKLKLEGTRSEQLTE</sequence>
<reference evidence="1 2" key="1">
    <citation type="submission" date="2022-05" db="EMBL/GenBank/DDBJ databases">
        <authorList>
            <consortium name="Genoscope - CEA"/>
            <person name="William W."/>
        </authorList>
    </citation>
    <scope>NUCLEOTIDE SEQUENCE [LARGE SCALE GENOMIC DNA]</scope>
</reference>